<keyword evidence="2" id="KW-0805">Transcription regulation</keyword>
<dbReference type="EMBL" id="CP002282">
    <property type="protein sequence ID" value="ADO84406.1"/>
    <property type="molecule type" value="Genomic_DNA"/>
</dbReference>
<keyword evidence="3 5" id="KW-0238">DNA-binding</keyword>
<feature type="DNA-binding region" description="H-T-H motif" evidence="5">
    <location>
        <begin position="25"/>
        <end position="44"/>
    </location>
</feature>
<proteinExistence type="predicted"/>
<dbReference type="HOGENOM" id="CLU_069356_12_10_0"/>
<dbReference type="Pfam" id="PF00440">
    <property type="entry name" value="TetR_N"/>
    <property type="match status" value="1"/>
</dbReference>
<keyword evidence="8" id="KW-1185">Reference proteome</keyword>
<evidence type="ECO:0000313" key="8">
    <source>
        <dbReference type="Proteomes" id="UP000006875"/>
    </source>
</evidence>
<keyword evidence="4" id="KW-0804">Transcription</keyword>
<protein>
    <submittedName>
        <fullName evidence="7">Transcriptional regulator, TetR family</fullName>
    </submittedName>
</protein>
<dbReference type="InterPro" id="IPR023772">
    <property type="entry name" value="DNA-bd_HTH_TetR-type_CS"/>
</dbReference>
<evidence type="ECO:0000259" key="6">
    <source>
        <dbReference type="PROSITE" id="PS50977"/>
    </source>
</evidence>
<evidence type="ECO:0000256" key="3">
    <source>
        <dbReference type="ARBA" id="ARBA00023125"/>
    </source>
</evidence>
<dbReference type="PANTHER" id="PTHR30055:SF175">
    <property type="entry name" value="HTH-TYPE TRANSCRIPTIONAL REPRESSOR KSTR2"/>
    <property type="match status" value="1"/>
</dbReference>
<dbReference type="AlphaFoldDB" id="E3HCE6"/>
<dbReference type="KEGG" id="ipo:Ilyop_2650"/>
<evidence type="ECO:0000313" key="7">
    <source>
        <dbReference type="EMBL" id="ADO84406.1"/>
    </source>
</evidence>
<gene>
    <name evidence="7" type="ordered locus">Ilyop_2650</name>
</gene>
<dbReference type="InterPro" id="IPR050109">
    <property type="entry name" value="HTH-type_TetR-like_transc_reg"/>
</dbReference>
<geneLocation type="plasmid" evidence="7 8">
    <name>pILYOP01</name>
</geneLocation>
<dbReference type="PROSITE" id="PS50977">
    <property type="entry name" value="HTH_TETR_2"/>
    <property type="match status" value="1"/>
</dbReference>
<dbReference type="PRINTS" id="PR00455">
    <property type="entry name" value="HTHTETR"/>
</dbReference>
<dbReference type="InterPro" id="IPR009057">
    <property type="entry name" value="Homeodomain-like_sf"/>
</dbReference>
<keyword evidence="7" id="KW-0614">Plasmid</keyword>
<name>E3HCE6_ILYPC</name>
<feature type="domain" description="HTH tetR-type" evidence="6">
    <location>
        <begin position="2"/>
        <end position="62"/>
    </location>
</feature>
<evidence type="ECO:0000256" key="4">
    <source>
        <dbReference type="ARBA" id="ARBA00023163"/>
    </source>
</evidence>
<evidence type="ECO:0000256" key="1">
    <source>
        <dbReference type="ARBA" id="ARBA00022491"/>
    </source>
</evidence>
<reference evidence="7 8" key="1">
    <citation type="journal article" date="2010" name="Stand. Genomic Sci.">
        <title>Complete genome sequence of Ilyobacter polytropus type strain (CuHbu1).</title>
        <authorList>
            <person name="Sikorski J."/>
            <person name="Chertkov O."/>
            <person name="Lapidus A."/>
            <person name="Nolan M."/>
            <person name="Lucas S."/>
            <person name="Del Rio T.G."/>
            <person name="Tice H."/>
            <person name="Cheng J.F."/>
            <person name="Tapia R."/>
            <person name="Han C."/>
            <person name="Goodwin L."/>
            <person name="Pitluck S."/>
            <person name="Liolios K."/>
            <person name="Ivanova N."/>
            <person name="Mavromatis K."/>
            <person name="Mikhailova N."/>
            <person name="Pati A."/>
            <person name="Chen A."/>
            <person name="Palaniappan K."/>
            <person name="Land M."/>
            <person name="Hauser L."/>
            <person name="Chang Y.J."/>
            <person name="Jeffries C.D."/>
            <person name="Brambilla E."/>
            <person name="Yasawong M."/>
            <person name="Rohde M."/>
            <person name="Pukall R."/>
            <person name="Spring S."/>
            <person name="Goker M."/>
            <person name="Woyke T."/>
            <person name="Bristow J."/>
            <person name="Eisen J.A."/>
            <person name="Markowitz V."/>
            <person name="Hugenholtz P."/>
            <person name="Kyrpides N.C."/>
            <person name="Klenk H.P."/>
        </authorList>
    </citation>
    <scope>NUCLEOTIDE SEQUENCE [LARGE SCALE GENOMIC DNA]</scope>
    <source>
        <strain evidence="8">ATCC 51220 / DSM 2926 / LMG 16218 / CuHBu1</strain>
        <plasmid evidence="8">pILYOP01</plasmid>
    </source>
</reference>
<dbReference type="PANTHER" id="PTHR30055">
    <property type="entry name" value="HTH-TYPE TRANSCRIPTIONAL REGULATOR RUTR"/>
    <property type="match status" value="1"/>
</dbReference>
<organism evidence="7 8">
    <name type="scientific">Ilyobacter polytropus (strain ATCC 51220 / DSM 2926 / LMG 16218 / CuHBu1)</name>
    <dbReference type="NCBI Taxonomy" id="572544"/>
    <lineage>
        <taxon>Bacteria</taxon>
        <taxon>Fusobacteriati</taxon>
        <taxon>Fusobacteriota</taxon>
        <taxon>Fusobacteriia</taxon>
        <taxon>Fusobacteriales</taxon>
        <taxon>Fusobacteriaceae</taxon>
        <taxon>Ilyobacter</taxon>
    </lineage>
</organism>
<sequence length="195" mass="22013">MDDKKTKILEKAKELFLIYGVKKTTVDEIAKAAGVGKGTVYLYFTSKGDIVSDLAVQEANSIASQLNDVIEKENSAEEKLRVFIKSFILNCHDFVNSNRHAADIFDVIRQHRSKCEINDQSYEGEMAEITKISSEILLAGKEKDAFIFDDLLELIGNMSFALQSYFPPFSNSLSREELDKKSDYIIDIIIKGLKQ</sequence>
<evidence type="ECO:0000256" key="2">
    <source>
        <dbReference type="ARBA" id="ARBA00023015"/>
    </source>
</evidence>
<evidence type="ECO:0000256" key="5">
    <source>
        <dbReference type="PROSITE-ProRule" id="PRU00335"/>
    </source>
</evidence>
<accession>E3HCE6</accession>
<dbReference type="GO" id="GO:0000976">
    <property type="term" value="F:transcription cis-regulatory region binding"/>
    <property type="evidence" value="ECO:0007669"/>
    <property type="project" value="TreeGrafter"/>
</dbReference>
<dbReference type="SUPFAM" id="SSF46689">
    <property type="entry name" value="Homeodomain-like"/>
    <property type="match status" value="1"/>
</dbReference>
<dbReference type="Gene3D" id="1.10.357.10">
    <property type="entry name" value="Tetracycline Repressor, domain 2"/>
    <property type="match status" value="1"/>
</dbReference>
<dbReference type="GO" id="GO:0003700">
    <property type="term" value="F:DNA-binding transcription factor activity"/>
    <property type="evidence" value="ECO:0007669"/>
    <property type="project" value="TreeGrafter"/>
</dbReference>
<dbReference type="PROSITE" id="PS01081">
    <property type="entry name" value="HTH_TETR_1"/>
    <property type="match status" value="1"/>
</dbReference>
<dbReference type="RefSeq" id="WP_013389063.1">
    <property type="nucleotide sequence ID" value="NC_014633.1"/>
</dbReference>
<dbReference type="Proteomes" id="UP000006875">
    <property type="component" value="Plasmid pILYOP01"/>
</dbReference>
<dbReference type="InterPro" id="IPR001647">
    <property type="entry name" value="HTH_TetR"/>
</dbReference>
<keyword evidence="1" id="KW-0678">Repressor</keyword>